<dbReference type="InterPro" id="IPR035969">
    <property type="entry name" value="Rab-GAP_TBC_sf"/>
</dbReference>
<organism evidence="4 5">
    <name type="scientific">Dinothrombium tinctorium</name>
    <dbReference type="NCBI Taxonomy" id="1965070"/>
    <lineage>
        <taxon>Eukaryota</taxon>
        <taxon>Metazoa</taxon>
        <taxon>Ecdysozoa</taxon>
        <taxon>Arthropoda</taxon>
        <taxon>Chelicerata</taxon>
        <taxon>Arachnida</taxon>
        <taxon>Acari</taxon>
        <taxon>Acariformes</taxon>
        <taxon>Trombidiformes</taxon>
        <taxon>Prostigmata</taxon>
        <taxon>Anystina</taxon>
        <taxon>Parasitengona</taxon>
        <taxon>Trombidioidea</taxon>
        <taxon>Trombidiidae</taxon>
        <taxon>Dinothrombium</taxon>
    </lineage>
</organism>
<dbReference type="PROSITE" id="PS50086">
    <property type="entry name" value="TBC_RABGAP"/>
    <property type="match status" value="1"/>
</dbReference>
<evidence type="ECO:0000313" key="4">
    <source>
        <dbReference type="EMBL" id="RWS00125.1"/>
    </source>
</evidence>
<dbReference type="Proteomes" id="UP000285301">
    <property type="component" value="Unassembled WGS sequence"/>
</dbReference>
<dbReference type="STRING" id="1965070.A0A443QAR4"/>
<dbReference type="SUPFAM" id="SSF47923">
    <property type="entry name" value="Ypt/Rab-GAP domain of gyp1p"/>
    <property type="match status" value="1"/>
</dbReference>
<evidence type="ECO:0000256" key="1">
    <source>
        <dbReference type="ARBA" id="ARBA00022468"/>
    </source>
</evidence>
<sequence>MSSAHYSNRADNEETGVDFYQVKDVKSLSRPSDHFNKYLPPPRDHRNIAQRFFERPLTTTLSSFSRVANYANYVLSPSDDYETLIDSLPPISETRTAENDPKTEPIPPLPPIPCSDTCNRLEPLTEEEFERRFKNAPKREIVERVFRGGIKGCELRKKIWPVLLGLAESCENVDWSEMEHLYNIYESQWQSILPDQESRFTFYRERKSIAERDVVRSDRSHPFYSDLTGNIDKLRHLLLSYIMYDFDTGYVQGIYLTKHLNI</sequence>
<feature type="domain" description="Rab-GAP TBC" evidence="3">
    <location>
        <begin position="150"/>
        <end position="262"/>
    </location>
</feature>
<dbReference type="PANTHER" id="PTHR22957:SF645">
    <property type="entry name" value="LD27216P"/>
    <property type="match status" value="1"/>
</dbReference>
<name>A0A443QAR4_9ACAR</name>
<proteinExistence type="predicted"/>
<dbReference type="Pfam" id="PF00566">
    <property type="entry name" value="RabGAP-TBC"/>
    <property type="match status" value="1"/>
</dbReference>
<evidence type="ECO:0000313" key="5">
    <source>
        <dbReference type="Proteomes" id="UP000285301"/>
    </source>
</evidence>
<dbReference type="PANTHER" id="PTHR22957">
    <property type="entry name" value="TBC1 DOMAIN FAMILY MEMBER GTPASE-ACTIVATING PROTEIN"/>
    <property type="match status" value="1"/>
</dbReference>
<feature type="region of interest" description="Disordered" evidence="2">
    <location>
        <begin position="92"/>
        <end position="114"/>
    </location>
</feature>
<protein>
    <submittedName>
        <fullName evidence="4">RabGAP domain-containing protein-like protein</fullName>
    </submittedName>
</protein>
<dbReference type="InterPro" id="IPR000195">
    <property type="entry name" value="Rab-GAP-TBC_dom"/>
</dbReference>
<dbReference type="EMBL" id="NCKU01012275">
    <property type="protein sequence ID" value="RWS00125.1"/>
    <property type="molecule type" value="Genomic_DNA"/>
</dbReference>
<dbReference type="OrthoDB" id="10264062at2759"/>
<evidence type="ECO:0000256" key="2">
    <source>
        <dbReference type="SAM" id="MobiDB-lite"/>
    </source>
</evidence>
<dbReference type="Gene3D" id="1.10.8.270">
    <property type="entry name" value="putative rabgap domain of human tbc1 domain family member 14 like domains"/>
    <property type="match status" value="1"/>
</dbReference>
<dbReference type="AlphaFoldDB" id="A0A443QAR4"/>
<dbReference type="GO" id="GO:0005096">
    <property type="term" value="F:GTPase activator activity"/>
    <property type="evidence" value="ECO:0007669"/>
    <property type="project" value="UniProtKB-KW"/>
</dbReference>
<feature type="compositionally biased region" description="Pro residues" evidence="2">
    <location>
        <begin position="104"/>
        <end position="113"/>
    </location>
</feature>
<reference evidence="4 5" key="1">
    <citation type="journal article" date="2018" name="Gigascience">
        <title>Genomes of trombidid mites reveal novel predicted allergens and laterally-transferred genes associated with secondary metabolism.</title>
        <authorList>
            <person name="Dong X."/>
            <person name="Chaisiri K."/>
            <person name="Xia D."/>
            <person name="Armstrong S.D."/>
            <person name="Fang Y."/>
            <person name="Donnelly M.J."/>
            <person name="Kadowaki T."/>
            <person name="McGarry J.W."/>
            <person name="Darby A.C."/>
            <person name="Makepeace B.L."/>
        </authorList>
    </citation>
    <scope>NUCLEOTIDE SEQUENCE [LARGE SCALE GENOMIC DNA]</scope>
    <source>
        <strain evidence="4">UoL-WK</strain>
    </source>
</reference>
<keyword evidence="1" id="KW-0343">GTPase activation</keyword>
<keyword evidence="5" id="KW-1185">Reference proteome</keyword>
<accession>A0A443QAR4</accession>
<comment type="caution">
    <text evidence="4">The sequence shown here is derived from an EMBL/GenBank/DDBJ whole genome shotgun (WGS) entry which is preliminary data.</text>
</comment>
<evidence type="ECO:0000259" key="3">
    <source>
        <dbReference type="PROSITE" id="PS50086"/>
    </source>
</evidence>
<gene>
    <name evidence="4" type="ORF">B4U79_16918</name>
</gene>